<evidence type="ECO:0000313" key="7">
    <source>
        <dbReference type="Proteomes" id="UP000199136"/>
    </source>
</evidence>
<sequence length="423" mass="47207">MFTKKSMKRTLSLALGLSLFLAACGNGDSASSEEDVTLTYSIWDAIQEPGMQAIADAFEEENPGIKVNVEVTPWEQYWTKLESSAQGGSMPDVFWMHSNEIANYSEGNVLMDLSETFESSENVKLDQFPEDLVELYSADGELLGVPKDYDTIGLWYNKSLFDEAGIEYPDEDWTWDDLLVAAQELTDEEAGVYGVLAPLNRQEGYHNFIYQNDGYVISEDKTESGFRKDETVDAVQWYADLSVKHGVSPTQNQFADNSNLTFFQSGRGAMAFFGSWMTAEMANNEYTAENVDVAPLPQGEKQATIFNGLANSVAENTKYPQEAQKFVEFLSSEKAMKLQGENGSAIPALEGIDTTFNEAYPEFNTQIFTDQMESGVIKPYTNQTTRWENIENEQLIPVFAGEKSAKEVAEDIADQVEDILADE</sequence>
<dbReference type="AlphaFoldDB" id="A0A1I5X4L7"/>
<dbReference type="OrthoDB" id="9782846at2"/>
<keyword evidence="4 5" id="KW-0732">Signal</keyword>
<comment type="similarity">
    <text evidence="2">Belongs to the bacterial solute-binding protein 1 family.</text>
</comment>
<name>A0A1I5X4L7_9LACT</name>
<organism evidence="6 7">
    <name type="scientific">Desemzia incerta</name>
    <dbReference type="NCBI Taxonomy" id="82801"/>
    <lineage>
        <taxon>Bacteria</taxon>
        <taxon>Bacillati</taxon>
        <taxon>Bacillota</taxon>
        <taxon>Bacilli</taxon>
        <taxon>Lactobacillales</taxon>
        <taxon>Carnobacteriaceae</taxon>
        <taxon>Desemzia</taxon>
    </lineage>
</organism>
<dbReference type="SUPFAM" id="SSF53850">
    <property type="entry name" value="Periplasmic binding protein-like II"/>
    <property type="match status" value="1"/>
</dbReference>
<dbReference type="PANTHER" id="PTHR43649">
    <property type="entry name" value="ARABINOSE-BINDING PROTEIN-RELATED"/>
    <property type="match status" value="1"/>
</dbReference>
<dbReference type="InterPro" id="IPR050490">
    <property type="entry name" value="Bact_solute-bd_prot1"/>
</dbReference>
<feature type="signal peptide" evidence="5">
    <location>
        <begin position="1"/>
        <end position="23"/>
    </location>
</feature>
<protein>
    <submittedName>
        <fullName evidence="6">Carbohydrate ABC transporter substrate-binding protein, CUT1 family</fullName>
    </submittedName>
</protein>
<evidence type="ECO:0000256" key="4">
    <source>
        <dbReference type="ARBA" id="ARBA00022729"/>
    </source>
</evidence>
<evidence type="ECO:0000313" key="6">
    <source>
        <dbReference type="EMBL" id="SFQ26919.1"/>
    </source>
</evidence>
<feature type="chain" id="PRO_5038354098" evidence="5">
    <location>
        <begin position="24"/>
        <end position="423"/>
    </location>
</feature>
<evidence type="ECO:0000256" key="1">
    <source>
        <dbReference type="ARBA" id="ARBA00004196"/>
    </source>
</evidence>
<dbReference type="PANTHER" id="PTHR43649:SF31">
    <property type="entry name" value="SN-GLYCEROL-3-PHOSPHATE-BINDING PERIPLASMIC PROTEIN UGPB"/>
    <property type="match status" value="1"/>
</dbReference>
<evidence type="ECO:0000256" key="5">
    <source>
        <dbReference type="SAM" id="SignalP"/>
    </source>
</evidence>
<dbReference type="STRING" id="82801.SAMN04488506_1184"/>
<dbReference type="Proteomes" id="UP000199136">
    <property type="component" value="Unassembled WGS sequence"/>
</dbReference>
<keyword evidence="3" id="KW-0813">Transport</keyword>
<proteinExistence type="inferred from homology"/>
<dbReference type="Pfam" id="PF01547">
    <property type="entry name" value="SBP_bac_1"/>
    <property type="match status" value="1"/>
</dbReference>
<gene>
    <name evidence="6" type="ORF">SAMN04488506_1184</name>
</gene>
<dbReference type="CDD" id="cd13585">
    <property type="entry name" value="PBP2_TMBP_like"/>
    <property type="match status" value="1"/>
</dbReference>
<evidence type="ECO:0000256" key="3">
    <source>
        <dbReference type="ARBA" id="ARBA00022448"/>
    </source>
</evidence>
<evidence type="ECO:0000256" key="2">
    <source>
        <dbReference type="ARBA" id="ARBA00008520"/>
    </source>
</evidence>
<dbReference type="Gene3D" id="3.40.190.10">
    <property type="entry name" value="Periplasmic binding protein-like II"/>
    <property type="match status" value="1"/>
</dbReference>
<comment type="subcellular location">
    <subcellularLocation>
        <location evidence="1">Cell envelope</location>
    </subcellularLocation>
</comment>
<dbReference type="RefSeq" id="WP_092480240.1">
    <property type="nucleotide sequence ID" value="NZ_FOXW01000004.1"/>
</dbReference>
<accession>A0A1I5X4L7</accession>
<dbReference type="InterPro" id="IPR006059">
    <property type="entry name" value="SBP"/>
</dbReference>
<dbReference type="GO" id="GO:0030313">
    <property type="term" value="C:cell envelope"/>
    <property type="evidence" value="ECO:0007669"/>
    <property type="project" value="UniProtKB-SubCell"/>
</dbReference>
<reference evidence="6 7" key="1">
    <citation type="submission" date="2016-10" db="EMBL/GenBank/DDBJ databases">
        <authorList>
            <person name="de Groot N.N."/>
        </authorList>
    </citation>
    <scope>NUCLEOTIDE SEQUENCE [LARGE SCALE GENOMIC DNA]</scope>
    <source>
        <strain evidence="6 7">DSM 20581</strain>
    </source>
</reference>
<dbReference type="PROSITE" id="PS51257">
    <property type="entry name" value="PROKAR_LIPOPROTEIN"/>
    <property type="match status" value="1"/>
</dbReference>
<keyword evidence="7" id="KW-1185">Reference proteome</keyword>
<dbReference type="EMBL" id="FOXW01000004">
    <property type="protein sequence ID" value="SFQ26919.1"/>
    <property type="molecule type" value="Genomic_DNA"/>
</dbReference>